<dbReference type="Gene3D" id="2.60.120.40">
    <property type="match status" value="2"/>
</dbReference>
<dbReference type="Proteomes" id="UP001187343">
    <property type="component" value="Unassembled WGS sequence"/>
</dbReference>
<dbReference type="GO" id="GO:0005581">
    <property type="term" value="C:collagen trimer"/>
    <property type="evidence" value="ECO:0007669"/>
    <property type="project" value="UniProtKB-KW"/>
</dbReference>
<dbReference type="SUPFAM" id="SSF49842">
    <property type="entry name" value="TNF-like"/>
    <property type="match status" value="2"/>
</dbReference>
<dbReference type="InterPro" id="IPR001073">
    <property type="entry name" value="C1q_dom"/>
</dbReference>
<dbReference type="InterPro" id="IPR008983">
    <property type="entry name" value="Tumour_necrosis_fac-like_dom"/>
</dbReference>
<evidence type="ECO:0000313" key="7">
    <source>
        <dbReference type="Proteomes" id="UP001187343"/>
    </source>
</evidence>
<accession>A0AA88THT9</accession>
<dbReference type="SMART" id="SM00110">
    <property type="entry name" value="C1Q"/>
    <property type="match status" value="1"/>
</dbReference>
<evidence type="ECO:0000256" key="1">
    <source>
        <dbReference type="ARBA" id="ARBA00004498"/>
    </source>
</evidence>
<gene>
    <name evidence="6" type="ORF">Q8A67_018861</name>
</gene>
<feature type="chain" id="PRO_5041684723" description="C1q domain-containing protein" evidence="4">
    <location>
        <begin position="16"/>
        <end position="481"/>
    </location>
</feature>
<feature type="domain" description="C1q" evidence="5">
    <location>
        <begin position="336"/>
        <end position="481"/>
    </location>
</feature>
<dbReference type="InterPro" id="IPR050392">
    <property type="entry name" value="Collagen/C1q_domain"/>
</dbReference>
<dbReference type="PROSITE" id="PS50871">
    <property type="entry name" value="C1Q"/>
    <property type="match status" value="2"/>
</dbReference>
<comment type="caution">
    <text evidence="6">The sequence shown here is derived from an EMBL/GenBank/DDBJ whole genome shotgun (WGS) entry which is preliminary data.</text>
</comment>
<feature type="domain" description="C1q" evidence="5">
    <location>
        <begin position="82"/>
        <end position="235"/>
    </location>
</feature>
<sequence length="481" mass="52340">MRALVFISLFGCALGQDRVFSWSGLGNDSQVDATENACLTDVASCGCCLMQKQMWKLETFFNMTLNELRRNLERAHSVLNNIRASRSAFSVALTDTRLCVGPNREESVVKYSSVFVNLGDGYSTDTGAFVAPRSGVYSLALTVYSDAGSSGAVLAACARLRLNGRTIASPSENNLQDQEDSTSALLVVQLRAGDKVDVALPAGCFFCTESSTYSSIFIFNWLHFSAIHLLSSSQAAGFCMLRMKMLTAAALCVLMLLSLCSRAEATTAFDLLRASAVSYTGSLPCGEWDCECAFKRQQGCCCIEQPLFDLEEATFMRMVGLWEGLSHLNTQIEELTAGCKISFTAAMLPMSGCLGPFTSNMSIAYQSISLNQGNGYNPALGTFTAPHAGLYSFSFTAYSSVGSPGQRLYQKVQLMKNGQLIASSWEDNREDSEDSSTQTVLLQLRRGCQVYVELLSGRQLCGDTQGQNMFSGYLVYPFPDK</sequence>
<evidence type="ECO:0000256" key="3">
    <source>
        <dbReference type="ARBA" id="ARBA00022530"/>
    </source>
</evidence>
<evidence type="ECO:0000256" key="4">
    <source>
        <dbReference type="SAM" id="SignalP"/>
    </source>
</evidence>
<dbReference type="PANTHER" id="PTHR15427:SF33">
    <property type="entry name" value="COLLAGEN IV NC1 DOMAIN-CONTAINING PROTEIN"/>
    <property type="match status" value="1"/>
</dbReference>
<feature type="signal peptide" evidence="4">
    <location>
        <begin position="1"/>
        <end position="15"/>
    </location>
</feature>
<name>A0AA88THT9_9TELE</name>
<comment type="subcellular location">
    <subcellularLocation>
        <location evidence="1">Secreted</location>
        <location evidence="1">Extracellular space</location>
        <location evidence="1">Extracellular matrix</location>
    </subcellularLocation>
</comment>
<dbReference type="Pfam" id="PF00386">
    <property type="entry name" value="C1q"/>
    <property type="match status" value="2"/>
</dbReference>
<organism evidence="6 7">
    <name type="scientific">Cirrhinus molitorella</name>
    <name type="common">mud carp</name>
    <dbReference type="NCBI Taxonomy" id="172907"/>
    <lineage>
        <taxon>Eukaryota</taxon>
        <taxon>Metazoa</taxon>
        <taxon>Chordata</taxon>
        <taxon>Craniata</taxon>
        <taxon>Vertebrata</taxon>
        <taxon>Euteleostomi</taxon>
        <taxon>Actinopterygii</taxon>
        <taxon>Neopterygii</taxon>
        <taxon>Teleostei</taxon>
        <taxon>Ostariophysi</taxon>
        <taxon>Cypriniformes</taxon>
        <taxon>Cyprinidae</taxon>
        <taxon>Labeoninae</taxon>
        <taxon>Labeonini</taxon>
        <taxon>Cirrhinus</taxon>
    </lineage>
</organism>
<keyword evidence="2" id="KW-0964">Secreted</keyword>
<reference evidence="6" key="1">
    <citation type="submission" date="2023-08" db="EMBL/GenBank/DDBJ databases">
        <title>Chromosome-level Genome Assembly of mud carp (Cirrhinus molitorella).</title>
        <authorList>
            <person name="Liu H."/>
        </authorList>
    </citation>
    <scope>NUCLEOTIDE SEQUENCE</scope>
    <source>
        <strain evidence="6">Prfri</strain>
        <tissue evidence="6">Muscle</tissue>
    </source>
</reference>
<evidence type="ECO:0000259" key="5">
    <source>
        <dbReference type="PROSITE" id="PS50871"/>
    </source>
</evidence>
<proteinExistence type="predicted"/>
<protein>
    <recommendedName>
        <fullName evidence="5">C1q domain-containing protein</fullName>
    </recommendedName>
</protein>
<dbReference type="AlphaFoldDB" id="A0AA88THT9"/>
<dbReference type="EMBL" id="JAUYZG010000018">
    <property type="protein sequence ID" value="KAK2881593.1"/>
    <property type="molecule type" value="Genomic_DNA"/>
</dbReference>
<keyword evidence="7" id="KW-1185">Reference proteome</keyword>
<dbReference type="PANTHER" id="PTHR15427">
    <property type="entry name" value="EMILIN ELASTIN MICROFIBRIL INTERFACE-LOCATED PROTEIN ELASTIN MICROFIBRIL INTERFACER"/>
    <property type="match status" value="1"/>
</dbReference>
<dbReference type="PRINTS" id="PR00007">
    <property type="entry name" value="COMPLEMNTC1Q"/>
</dbReference>
<evidence type="ECO:0000313" key="6">
    <source>
        <dbReference type="EMBL" id="KAK2881593.1"/>
    </source>
</evidence>
<keyword evidence="3" id="KW-0272">Extracellular matrix</keyword>
<keyword evidence="4" id="KW-0732">Signal</keyword>
<evidence type="ECO:0000256" key="2">
    <source>
        <dbReference type="ARBA" id="ARBA00022525"/>
    </source>
</evidence>